<dbReference type="Pfam" id="PF13646">
    <property type="entry name" value="HEAT_2"/>
    <property type="match status" value="1"/>
</dbReference>
<dbReference type="EMBL" id="JRKI01000026">
    <property type="protein sequence ID" value="KIZ17036.1"/>
    <property type="molecule type" value="Genomic_DNA"/>
</dbReference>
<protein>
    <submittedName>
        <fullName evidence="3">MerR family transcriptional regulator</fullName>
    </submittedName>
</protein>
<sequence length="335" mass="35726">MLIGDVARRSGVSARMLRHYESLGLVRPTGRTDSGYREYSSEDIRRIFHIESLRSLGLSLRDVGRALDDPGFAPAELVDDLIRRTRDRIAAETELLTRLRRIGAAEPAGWEDVLQTVALLQALGSKSAGARQRAALSAVDDVPVPVEALVEAVLSESDPNVAGALRWALAQSGEDASALLAEGLGSPAAEVRKRAVRSIAEIPDDAATALLRDALTNPDIVVRRYAALELGARGAADAVPTLLDMIVEERNDADAADALSTLARDPALADQIATGLVDCLAHGTMGSFARRRLTQALADIPGSTTSHALAELSRDEDRAVALTATYILTLRTARE</sequence>
<dbReference type="InterPro" id="IPR047057">
    <property type="entry name" value="MerR_fam"/>
</dbReference>
<evidence type="ECO:0000259" key="2">
    <source>
        <dbReference type="PROSITE" id="PS50937"/>
    </source>
</evidence>
<dbReference type="InterPro" id="IPR000551">
    <property type="entry name" value="MerR-type_HTH_dom"/>
</dbReference>
<proteinExistence type="predicted"/>
<accession>A0A0D7CLS2</accession>
<dbReference type="PRINTS" id="PR00040">
    <property type="entry name" value="HTHMERR"/>
</dbReference>
<dbReference type="SMART" id="SM00567">
    <property type="entry name" value="EZ_HEAT"/>
    <property type="match status" value="4"/>
</dbReference>
<dbReference type="InterPro" id="IPR011989">
    <property type="entry name" value="ARM-like"/>
</dbReference>
<reference evidence="3 4" key="1">
    <citation type="submission" date="2014-09" db="EMBL/GenBank/DDBJ databases">
        <title>Draft genome sequence of Streptomyces natalensis ATCC 27448, producer of the antifungal pimaricin.</title>
        <authorList>
            <person name="Mendes M.V."/>
            <person name="Beites T."/>
            <person name="Pires S."/>
            <person name="Santos C.L."/>
            <person name="Moradas-Ferreira P."/>
        </authorList>
    </citation>
    <scope>NUCLEOTIDE SEQUENCE [LARGE SCALE GENOMIC DNA]</scope>
    <source>
        <strain evidence="3 4">ATCC 27448</strain>
    </source>
</reference>
<dbReference type="PATRIC" id="fig|1240678.4.peg.4012"/>
<dbReference type="PANTHER" id="PTHR30204">
    <property type="entry name" value="REDOX-CYCLING DRUG-SENSING TRANSCRIPTIONAL ACTIVATOR SOXR"/>
    <property type="match status" value="1"/>
</dbReference>
<dbReference type="Proteomes" id="UP000032458">
    <property type="component" value="Unassembled WGS sequence"/>
</dbReference>
<dbReference type="AlphaFoldDB" id="A0A0D7CLS2"/>
<dbReference type="SUPFAM" id="SSF46955">
    <property type="entry name" value="Putative DNA-binding domain"/>
    <property type="match status" value="1"/>
</dbReference>
<dbReference type="Pfam" id="PF13411">
    <property type="entry name" value="MerR_1"/>
    <property type="match status" value="1"/>
</dbReference>
<dbReference type="InterPro" id="IPR004155">
    <property type="entry name" value="PBS_lyase_HEAT"/>
</dbReference>
<evidence type="ECO:0000256" key="1">
    <source>
        <dbReference type="ARBA" id="ARBA00023125"/>
    </source>
</evidence>
<dbReference type="GO" id="GO:0003677">
    <property type="term" value="F:DNA binding"/>
    <property type="evidence" value="ECO:0007669"/>
    <property type="project" value="UniProtKB-KW"/>
</dbReference>
<dbReference type="PANTHER" id="PTHR30204:SF93">
    <property type="entry name" value="HTH MERR-TYPE DOMAIN-CONTAINING PROTEIN"/>
    <property type="match status" value="1"/>
</dbReference>
<dbReference type="Gene3D" id="1.10.1660.10">
    <property type="match status" value="1"/>
</dbReference>
<evidence type="ECO:0000313" key="3">
    <source>
        <dbReference type="EMBL" id="KIZ17036.1"/>
    </source>
</evidence>
<dbReference type="RefSeq" id="WP_030070970.1">
    <property type="nucleotide sequence ID" value="NZ_JRKI01000026.1"/>
</dbReference>
<dbReference type="GO" id="GO:0003700">
    <property type="term" value="F:DNA-binding transcription factor activity"/>
    <property type="evidence" value="ECO:0007669"/>
    <property type="project" value="InterPro"/>
</dbReference>
<dbReference type="SMART" id="SM00422">
    <property type="entry name" value="HTH_MERR"/>
    <property type="match status" value="1"/>
</dbReference>
<name>A0A0D7CLS2_9ACTN</name>
<dbReference type="InterPro" id="IPR009061">
    <property type="entry name" value="DNA-bd_dom_put_sf"/>
</dbReference>
<dbReference type="PROSITE" id="PS50937">
    <property type="entry name" value="HTH_MERR_2"/>
    <property type="match status" value="1"/>
</dbReference>
<dbReference type="InterPro" id="IPR016024">
    <property type="entry name" value="ARM-type_fold"/>
</dbReference>
<keyword evidence="1" id="KW-0238">DNA-binding</keyword>
<dbReference type="PROSITE" id="PS00552">
    <property type="entry name" value="HTH_MERR_1"/>
    <property type="match status" value="1"/>
</dbReference>
<gene>
    <name evidence="3" type="ORF">SNA_19040</name>
</gene>
<evidence type="ECO:0000313" key="4">
    <source>
        <dbReference type="Proteomes" id="UP000032458"/>
    </source>
</evidence>
<keyword evidence="4" id="KW-1185">Reference proteome</keyword>
<comment type="caution">
    <text evidence="3">The sequence shown here is derived from an EMBL/GenBank/DDBJ whole genome shotgun (WGS) entry which is preliminary data.</text>
</comment>
<dbReference type="SUPFAM" id="SSF48371">
    <property type="entry name" value="ARM repeat"/>
    <property type="match status" value="1"/>
</dbReference>
<feature type="domain" description="HTH merR-type" evidence="2">
    <location>
        <begin position="1"/>
        <end position="69"/>
    </location>
</feature>
<organism evidence="3 4">
    <name type="scientific">Streptomyces natalensis ATCC 27448</name>
    <dbReference type="NCBI Taxonomy" id="1240678"/>
    <lineage>
        <taxon>Bacteria</taxon>
        <taxon>Bacillati</taxon>
        <taxon>Actinomycetota</taxon>
        <taxon>Actinomycetes</taxon>
        <taxon>Kitasatosporales</taxon>
        <taxon>Streptomycetaceae</taxon>
        <taxon>Streptomyces</taxon>
    </lineage>
</organism>
<dbReference type="Gene3D" id="1.25.10.10">
    <property type="entry name" value="Leucine-rich Repeat Variant"/>
    <property type="match status" value="1"/>
</dbReference>